<feature type="region of interest" description="Disordered" evidence="1">
    <location>
        <begin position="232"/>
        <end position="301"/>
    </location>
</feature>
<sequence>MVAPLEEFLRYRIRYIFFNEKRQGKKWESDLGMDVILTEIMKGMKEISDVTGFEFEKINLNDFIVVKNKQGHLSVKFIYIHDEGTKKLEKIFTKEGIKKSLKLNKLVNDEAFKFYKLILEEKESFIETKKRVIKGYGKLFWLKLFMQMFIKSDNLDKSLISSYLIPRTCLYALSGNLNEFKIKGKDDDDFLFKTWQEFVKGEKKPKTKSFENFDELLGNMFGFDWLNNCEENDENNLKPGDRDDDKDITDKENDMDDKENEEKNEDYLMEDDVNKDNGMIGKENDGKDKENDKKDKEDEDKVTKCVNKIKERLKKEKENSINNEKEDHILNILLKLLDEFLIASSGEEFNIIFPDISENKFPKEAFNKDESSIFKSLEIISKKSKKIFIGKSPYNEIKDFNINKEAKSELKTYNYFNNCWINLTMSEWYEHTKILESIFYKMQVWVDDFTHEHNFNANDDFYDEN</sequence>
<evidence type="ECO:0000313" key="3">
    <source>
        <dbReference type="Proteomes" id="UP000580250"/>
    </source>
</evidence>
<accession>A0A6V7X0T1</accession>
<evidence type="ECO:0000313" key="2">
    <source>
        <dbReference type="EMBL" id="CAD2192936.1"/>
    </source>
</evidence>
<dbReference type="AlphaFoldDB" id="A0A6V7X0T1"/>
<feature type="compositionally biased region" description="Basic and acidic residues" evidence="1">
    <location>
        <begin position="282"/>
        <end position="301"/>
    </location>
</feature>
<organism evidence="2 3">
    <name type="scientific">Meloidogyne enterolobii</name>
    <name type="common">Root-knot nematode worm</name>
    <name type="synonym">Meloidogyne mayaguensis</name>
    <dbReference type="NCBI Taxonomy" id="390850"/>
    <lineage>
        <taxon>Eukaryota</taxon>
        <taxon>Metazoa</taxon>
        <taxon>Ecdysozoa</taxon>
        <taxon>Nematoda</taxon>
        <taxon>Chromadorea</taxon>
        <taxon>Rhabditida</taxon>
        <taxon>Tylenchina</taxon>
        <taxon>Tylenchomorpha</taxon>
        <taxon>Tylenchoidea</taxon>
        <taxon>Meloidogynidae</taxon>
        <taxon>Meloidogyninae</taxon>
        <taxon>Meloidogyne</taxon>
    </lineage>
</organism>
<feature type="compositionally biased region" description="Basic and acidic residues" evidence="1">
    <location>
        <begin position="235"/>
        <end position="252"/>
    </location>
</feature>
<proteinExistence type="predicted"/>
<evidence type="ECO:0000256" key="1">
    <source>
        <dbReference type="SAM" id="MobiDB-lite"/>
    </source>
</evidence>
<dbReference type="EMBL" id="CAJEWN010000989">
    <property type="protein sequence ID" value="CAD2192936.1"/>
    <property type="molecule type" value="Genomic_DNA"/>
</dbReference>
<feature type="compositionally biased region" description="Acidic residues" evidence="1">
    <location>
        <begin position="253"/>
        <end position="273"/>
    </location>
</feature>
<protein>
    <submittedName>
        <fullName evidence="2">Uncharacterized protein</fullName>
    </submittedName>
</protein>
<name>A0A6V7X0T1_MELEN</name>
<reference evidence="2 3" key="1">
    <citation type="submission" date="2020-08" db="EMBL/GenBank/DDBJ databases">
        <authorList>
            <person name="Koutsovoulos G."/>
            <person name="Danchin GJ E."/>
        </authorList>
    </citation>
    <scope>NUCLEOTIDE SEQUENCE [LARGE SCALE GENOMIC DNA]</scope>
</reference>
<dbReference type="Proteomes" id="UP000580250">
    <property type="component" value="Unassembled WGS sequence"/>
</dbReference>
<comment type="caution">
    <text evidence="2">The sequence shown here is derived from an EMBL/GenBank/DDBJ whole genome shotgun (WGS) entry which is preliminary data.</text>
</comment>
<gene>
    <name evidence="2" type="ORF">MENT_LOCUS45861</name>
</gene>